<evidence type="ECO:0000256" key="2">
    <source>
        <dbReference type="SAM" id="MobiDB-lite"/>
    </source>
</evidence>
<reference evidence="3 4" key="1">
    <citation type="submission" date="2018-06" db="EMBL/GenBank/DDBJ databases">
        <title>Uncovering a Universe of Circular DNA Viruses in Animal Metagenomes.</title>
        <authorList>
            <person name="Tisza M."/>
            <person name="Buck C."/>
            <person name="Pastrana D."/>
            <person name="Welch N."/>
            <person name="Peretti A."/>
        </authorList>
    </citation>
    <scope>NUCLEOTIDE SEQUENCE [LARGE SCALE GENOMIC DNA]</scope>
    <source>
        <strain evidence="3">Ctcc615</strain>
    </source>
</reference>
<feature type="region of interest" description="Disordered" evidence="2">
    <location>
        <begin position="254"/>
        <end position="283"/>
    </location>
</feature>
<proteinExistence type="predicted"/>
<dbReference type="RefSeq" id="YP_010097055.1">
    <property type="nucleotide sequence ID" value="NC_055756.1"/>
</dbReference>
<evidence type="ECO:0000313" key="4">
    <source>
        <dbReference type="Proteomes" id="UP000257457"/>
    </source>
</evidence>
<sequence>MSCNLSIDKNIILDKIREKVGTNDTLYVSYISEIMNHEGFLEEFTTKLKDKLNLDIDNIPQNKLEDVVNFVEEYYNYKHPDINFTANVQYMSTNLSKFGYGSVAARELAKRLGANQMLSVYHQILRNKNTTIDKYLKEESKKRGKTITKKEFFASQVMNFVRKEIINRLESRGVASKQSVMMLFKENNTAAIEQLFGKNMTIQDQNLLAVYKEILGNRVGFFNEVFRDSRLGEIRIENTQELEEDVQYEATENQLYDDPDEGNVDEENSPTQDRGQKVDNSTEKFGDYNNYMTHVNMSVRSYLDSLKKLHSGNAINGKPDYNLDNELGIADTMNADQCCAILYSYGNFVNVDTMIQSIRDIANTLPGFAAFHEMANYLSNNRDFAYEIYRTFGKTIISKLETVIDGTNQTSRISNYAANKISALKFEYFNAAKATSVLLDEVSDSVWRDILNDIKTIESANETINTNTSTSEVILNKINELKRNNEATELKVIADLTKQLRKYYPTLEDYTIINYCRKANNGSFTENTRKLTTILKNTVDGSVKSRKEYDSRRADIGSLFKKRRNLVEQEMNGVRISRKQFAELESELNELYNKEYVSDETRNAAFALANELVNYSTVKTELNARNVHGNQSSCVINNSMITNIINTLQSNTALENFGKYKGQSRQYDFSNIMIEHRDEDGKIINYGLFTQDPITKELTPTTYAKNLLSNRLFDGASDLTNSDNNALYADMSKGDYMTTGFINFFNVDTTYEENPYGISFANYFMRIPSDAPKNFVIKAPRYSVNGLFTKDANGNRTINTNHPVYKQFRQIFIQELTDAATAVNKFFKTKDGMVLLNQDKKSESYGMPLFNEGFDNSESTARSLYAGYHVGKGKTLLTKNDKGLYELSGTVFRSDRFTITKTNENGEVVTENYGNKILDEVFNILYGGANNSYIHIVNSEKGVTVNLTESQEAAVSKHLSQFLLDYIEQANSRMSQYKSFIPENLYNDKNIAEFTLNYHLMYVGFNDLFEGDTKFYKDTQTFLKRAKEAQASGVPYGLTNYNMDLSAPRARVISDLNNKTFEIKKEDGTTQVLNKYIYDKAIESGSTVEEATKLANTIEQTNKFRGITIKNTIRTGETIGTFKEDEDGNITFDKIGSLSKKLIEVLRESGMTLKAAKQKASNMMSGYENTTVNDAQSYITFEEWIRRVSARGQLNKYMPLIEAILDESKPLDAKTIGDFIQVQKNFYYDQHYNEKLGVIAPRQIKNAEFVLVPRLIKGTELEKVYDLMQKHGIDQLNTEETSKAGKCNVLTLWDKEGNLTSENIADFEANAARSTELYNYNYLYTQQETPQHVNAQNKAGIQIMKKIVDNIPENSPIYHLKEKFFRLYSDNIKSSFDELIKEFNLETDENGNLKLDKNNEISGLNYELFYERLQEEVARLGLDSNMMDFVTLSTDGDTMMPTYMSNVASKLESIAQSLFNSRITRQKLPGFHAAQITNVGWSSFGDKVKGVNYDKKLKYHPNGEPYVEIMLPKSNFNLKYTNPDGTLKTDDKLLKELQDSGLDTMIGYRIPTEGKQSVCVMKVVGFTDDSLGSTIVVPDDWVAQTGSDFDIDSVYGINFTGYIDEKGIARKTEYKEDNPSKDGRNNEILQTMIDILSSNEALEENLSRSNFDGIADAKKELATPKEKAIRAGRSSYNIFDQSDYQEDVMSGAKLKAFSVTRDTFCSVCNTVKPTLRGNNPIKVVYKAENGFTLKNLKKSFNDVKEIAPGTFVVTHDTFGWTKDNKNVLGSILTAYSSQTTAHILDAVKEGAVTNVNDFTFQVYKLFPDLGCDYSTAIAFMMQPGVSSIVRAYNSNKSIYSDGRINPVKTAIKEIARKLLKLDGVNITEKTSHDQIIKALQRYNLDIAKLFGASNEDFKISLNNKEIAKLLISKDRMKERLDRTGVFATNSPVESKRELLFDLGVVLQYSKLSDLGNTVSAYARVCNPDKFGAKQTIFETNKTFNDIVELANKETSVFTTEKGNFISAIYPGVELGLDSFITSPKQESAYTPLYNFLKYATAPSIKVNKHLFATQSSEFVKEINKLQDLFSGDYKMTAKIYKDFQNYVLNYLYSQTDAVKQSCTYVIGEGFVFRPGGNIEEERRRIYGYGKTPDIVVPDGNGGLTKFEVANINNPTQREINQFATLSPAQKVTWIQQKFRENGVFKYMRTSLVNGNNTNRAGMQTIQYVEGNQNIETVYNEFEKCFYNNNPLVALAALDIVKYGFAVEGFRMRRNAVNKVIKNSVLYNDAKANGTGIVSQLNDSIKNITNGTINMDELRENYIRSHSTMYQIESHRVKKDSSKQYELIPDSAGIIFTNLELAEKYGIATDIESFQNYGVNEYVKLTFGKSTTLYKIVDLQYGQIAVYPVNTLESNEFSTWSANDSNNRYLRKEYYESVLKDYKESLDRGDMNTTFEEILERKDKDLDTYRFTPRKTRITTFAKTFDINDKGTAYSGGFENVIDKVTDYFSKNPVGELYVHSSALGRFIKNTGAINGSVQKINGKYYTIQKVNFSRKNNTYIKHGRPVTENNPQIKEMFEKAQDANYEIKDAFLITPYNENVGNTRNSSVTERNDGVTATTIGVRSMKTMANRRASEGDQNAISALEYLNNKDITSSNASVSENIEDVIRTTAEYVQTSVEDILNNLNYFMTDADGVVHSITEPEIMDLIRNNQTARNKFLKTILDARAFVRNYKIINELDVDSESENIKHLLKKIKDSIHKLQNATIINNAEKAFANDVLAKYSNNPLIQDNIISVLDGYHSTGAFDAWVNDLQETSNPLLQIVTKEVMGDIRAKEMLATKRVREFKTRVAEIKKKAKEAGVSINWKHIIDDYGKFVQDYNQAFLDRLTELRNDISNAKITYGVGSIEHLKAKLEYDKWKLKNTNQMLKDEYYTRRIALEEHMLNSFSAIYSEYKQLQAKQRELLNRSKSGVLDQHYQDELKQVKQEINNLVETYYYDQSIGQFVQKKSNSDPSNPFTGKDRKIMSLEAANALQAHLKAMKALREEYFEESEKFGFQEQLDKYLDIINNYEMRDANGEITTPMAELMKHEDYVKAKEWINNNTRFVINQEIQEKLSSAFKALKSSSEGRKVLKAIAKKNEAYDSFGVIDATKFTDEEIENIRKEQLANFNIKENQPFSDRTLISNAPTDDTIFSAEFYKRMTLDGAKNQDYLAKVNEINSILSKYYTTYDNTLHTSEITEEDINELHKLYEELDNIKTKGKSTNGKQVHKFIQDHVEFTYDMVKYEREREFARQKGDRYFRLWKKINETVEETESGETKVVPNRYIYGYAKPKGYKEDGTGDNTYVDKNKTEAIRTIRKYTRNTKTQYYYQKYKEMRAKSDEEFNKWYNTNHIYNPYTHTTEPIQCWTKLEVKDDVVEEGTIAESASGTYVPSFNQTDVKPKEDKINSNYKVGRSTADNYKGGISEYNNDIQVNEAEKEMRQLFQDTLRGLANTTQANKFLDKGYMVSRAKQQEHDAAFYAKESAKLLGWINTSSGKESWYSDDRIDYSNDTTIDMPMTTLLKSKESIDVPRVAPKREENESIDDYEKRLAKFNEDKKKAEEHNAKIHKDLLDNNWESVMEEFIHKAAHFNAVQDNKYMLFYAKQMIDKLEVYSKNLGFNDLEKTGERSDDGENHYVTKQDTRLQEQYINWIRRLVYDQWKKPNNRFTRAANVLQSLTSAKFMMLNVTGGIANITVGETQVIAEALAKEHFGGKTWAMGMNTWRAGLPSFIADMYKEEATTLASAICKFMNVIDFDENTGSVHVPDAAEYIKRVRDLAFSPQAIGEHMMQNGAMFSMMHSHRLFINEDKENNGKLSYELLTESQYTNKLHQQALKEILTEEQKELFDKFVKSETSDANSTKEYAWFRKNFATEFANIYLNYEQKKKFTEKRDALIEKAKREFNDDKNHPTLFSQLKLGKDGKLDFKEDSILSSIGEEAYQILGHFKGRVISVNKKIHGVYDRLGAAKWESQWWGSLVMQYHKHLYPGIMKRYRRQGYFNEERATIEKGCYASIKDFLALPLHKAKAMKKLQQENGMTDAEVTTMQGLQNIVKAYVDFALHAKLNYDTMSEYDRANIRRAFGDFIGVMSAVCLAIALRVAAGDDDEDKGLVYNLMMYEADRLASESFMYNPLGLVSEGKKLWSSPVAFTNSIEDGLATVGLISQWAIQGDEFDPYYSSGLYAGENKFDVMIKRNIPMYHSIYMLERLNRSNKYYKLGDNMLTIIPTKQIADYINE</sequence>
<feature type="compositionally biased region" description="Basic and acidic residues" evidence="2">
    <location>
        <begin position="274"/>
        <end position="283"/>
    </location>
</feature>
<name>A0A345BP46_9CAUD</name>
<dbReference type="EMBL" id="MH552500">
    <property type="protein sequence ID" value="AXF52217.1"/>
    <property type="molecule type" value="Genomic_DNA"/>
</dbReference>
<keyword evidence="4" id="KW-1185">Reference proteome</keyword>
<feature type="coiled-coil region" evidence="1">
    <location>
        <begin position="3555"/>
        <end position="3589"/>
    </location>
</feature>
<evidence type="ECO:0000256" key="1">
    <source>
        <dbReference type="SAM" id="Coils"/>
    </source>
</evidence>
<keyword evidence="1" id="KW-0175">Coiled coil</keyword>
<protein>
    <submittedName>
        <fullName evidence="3">Uncharacterized protein</fullName>
    </submittedName>
</protein>
<accession>A0A345BP46</accession>
<dbReference type="GeneID" id="65114797"/>
<dbReference type="Proteomes" id="UP000257457">
    <property type="component" value="Segment"/>
</dbReference>
<organism evidence="3 4">
    <name type="scientific">crAssphage sp. isolate ctcc615</name>
    <dbReference type="NCBI Taxonomy" id="2989853"/>
    <lineage>
        <taxon>Viruses</taxon>
        <taxon>Duplodnaviria</taxon>
        <taxon>Heunggongvirae</taxon>
        <taxon>Uroviricota</taxon>
        <taxon>Caudoviricetes</taxon>
        <taxon>Crassvirales</taxon>
        <taxon>Intestiviridae</taxon>
        <taxon>Obtuvirinae</taxon>
        <taxon>Wotdevirus</taxon>
        <taxon>Wotdevirus murinus</taxon>
    </lineage>
</organism>
<feature type="compositionally biased region" description="Acidic residues" evidence="2">
    <location>
        <begin position="255"/>
        <end position="268"/>
    </location>
</feature>
<evidence type="ECO:0000313" key="3">
    <source>
        <dbReference type="EMBL" id="AXF52217.1"/>
    </source>
</evidence>